<keyword evidence="3" id="KW-1185">Reference proteome</keyword>
<evidence type="ECO:0000313" key="2">
    <source>
        <dbReference type="EMBL" id="TYJ52574.1"/>
    </source>
</evidence>
<feature type="region of interest" description="Disordered" evidence="1">
    <location>
        <begin position="20"/>
        <end position="80"/>
    </location>
</feature>
<protein>
    <submittedName>
        <fullName evidence="2">Uncharacterized protein</fullName>
    </submittedName>
</protein>
<comment type="caution">
    <text evidence="2">The sequence shown here is derived from an EMBL/GenBank/DDBJ whole genome shotgun (WGS) entry which is preliminary data.</text>
</comment>
<organism evidence="2 3">
    <name type="scientific">Cryptococcus floricola</name>
    <dbReference type="NCBI Taxonomy" id="2591691"/>
    <lineage>
        <taxon>Eukaryota</taxon>
        <taxon>Fungi</taxon>
        <taxon>Dikarya</taxon>
        <taxon>Basidiomycota</taxon>
        <taxon>Agaricomycotina</taxon>
        <taxon>Tremellomycetes</taxon>
        <taxon>Tremellales</taxon>
        <taxon>Cryptococcaceae</taxon>
        <taxon>Cryptococcus</taxon>
    </lineage>
</organism>
<reference evidence="2 3" key="1">
    <citation type="submission" date="2017-05" db="EMBL/GenBank/DDBJ databases">
        <title>The Genome Sequence of Tsuchiyaea wingfieldii DSM 27421.</title>
        <authorList>
            <person name="Cuomo C."/>
            <person name="Passer A."/>
            <person name="Billmyre B."/>
            <person name="Heitman J."/>
        </authorList>
    </citation>
    <scope>NUCLEOTIDE SEQUENCE [LARGE SCALE GENOMIC DNA]</scope>
    <source>
        <strain evidence="2 3">DSM 27421</strain>
    </source>
</reference>
<feature type="compositionally biased region" description="Basic and acidic residues" evidence="1">
    <location>
        <begin position="26"/>
        <end position="39"/>
    </location>
</feature>
<sequence>MPGTIGRRPPATDDRVNVVSAFSDDSSVHSDASHHDRPTRTSSRHSLRDEAEDESDSRDTPSVAGERTQLFGRGDDAEPEVRSPHLAAAANMDIDCPLISNIPDPVVTAGPSSLGNAQYPFDPSYYDDGIGWPEEEQAPVIAPRSPGSLQLDTTTGRLYEPYTFMFSSEQTGNGHSDLRLRAPPQRSYQSHQDWIAEIERSGGVSWEYLGPRMSLDDAIATYIAPGNDDRQATLRQMITSSLEQSWQSGRRSFNFARDSDA</sequence>
<dbReference type="EMBL" id="NIDF01000127">
    <property type="protein sequence ID" value="TYJ52574.1"/>
    <property type="molecule type" value="Genomic_DNA"/>
</dbReference>
<dbReference type="AlphaFoldDB" id="A0A5D3ANY4"/>
<gene>
    <name evidence="2" type="ORF">B9479_006824</name>
</gene>
<proteinExistence type="predicted"/>
<evidence type="ECO:0000256" key="1">
    <source>
        <dbReference type="SAM" id="MobiDB-lite"/>
    </source>
</evidence>
<dbReference type="Proteomes" id="UP000322245">
    <property type="component" value="Unassembled WGS sequence"/>
</dbReference>
<evidence type="ECO:0000313" key="3">
    <source>
        <dbReference type="Proteomes" id="UP000322245"/>
    </source>
</evidence>
<name>A0A5D3ANY4_9TREE</name>
<accession>A0A5D3ANY4</accession>